<feature type="transmembrane region" description="Helical" evidence="12">
    <location>
        <begin position="221"/>
        <end position="241"/>
    </location>
</feature>
<proteinExistence type="inferred from homology"/>
<dbReference type="RefSeq" id="WP_154346129.1">
    <property type="nucleotide sequence ID" value="NZ_WKJD01000012.1"/>
</dbReference>
<dbReference type="Pfam" id="PF00702">
    <property type="entry name" value="Hydrolase"/>
    <property type="match status" value="1"/>
</dbReference>
<dbReference type="PANTHER" id="PTHR43294">
    <property type="entry name" value="SODIUM/POTASSIUM-TRANSPORTING ATPASE SUBUNIT ALPHA"/>
    <property type="match status" value="1"/>
</dbReference>
<evidence type="ECO:0000256" key="7">
    <source>
        <dbReference type="ARBA" id="ARBA00022967"/>
    </source>
</evidence>
<dbReference type="Gene3D" id="1.20.1110.10">
    <property type="entry name" value="Calcium-transporting ATPase, transmembrane domain"/>
    <property type="match status" value="1"/>
</dbReference>
<feature type="transmembrane region" description="Helical" evidence="12">
    <location>
        <begin position="807"/>
        <end position="832"/>
    </location>
</feature>
<feature type="transmembrane region" description="Helical" evidence="12">
    <location>
        <begin position="838"/>
        <end position="857"/>
    </location>
</feature>
<dbReference type="SFLD" id="SFLDS00003">
    <property type="entry name" value="Haloacid_Dehalogenase"/>
    <property type="match status" value="1"/>
</dbReference>
<comment type="subcellular location">
    <subcellularLocation>
        <location evidence="1">Cell membrane</location>
        <topology evidence="1">Multi-pass membrane protein</topology>
    </subcellularLocation>
</comment>
<feature type="transmembrane region" description="Helical" evidence="12">
    <location>
        <begin position="70"/>
        <end position="87"/>
    </location>
</feature>
<dbReference type="InterPro" id="IPR006068">
    <property type="entry name" value="ATPase_P-typ_cation-transptr_C"/>
</dbReference>
<comment type="catalytic activity">
    <reaction evidence="10">
        <text>ATP + H2O = ADP + phosphate + H(+)</text>
        <dbReference type="Rhea" id="RHEA:13065"/>
        <dbReference type="ChEBI" id="CHEBI:15377"/>
        <dbReference type="ChEBI" id="CHEBI:15378"/>
        <dbReference type="ChEBI" id="CHEBI:30616"/>
        <dbReference type="ChEBI" id="CHEBI:43474"/>
        <dbReference type="ChEBI" id="CHEBI:456216"/>
    </reaction>
</comment>
<dbReference type="InterPro" id="IPR050510">
    <property type="entry name" value="Cation_transp_ATPase_P-type"/>
</dbReference>
<evidence type="ECO:0000256" key="5">
    <source>
        <dbReference type="ARBA" id="ARBA00022741"/>
    </source>
</evidence>
<dbReference type="AlphaFoldDB" id="A0A6L5R1C7"/>
<keyword evidence="8 12" id="KW-1133">Transmembrane helix</keyword>
<dbReference type="GO" id="GO:0016887">
    <property type="term" value="F:ATP hydrolysis activity"/>
    <property type="evidence" value="ECO:0007669"/>
    <property type="project" value="InterPro"/>
</dbReference>
<keyword evidence="15" id="KW-1185">Reference proteome</keyword>
<dbReference type="SFLD" id="SFLDF00027">
    <property type="entry name" value="p-type_atpase"/>
    <property type="match status" value="1"/>
</dbReference>
<feature type="transmembrane region" description="Helical" evidence="12">
    <location>
        <begin position="767"/>
        <end position="787"/>
    </location>
</feature>
<dbReference type="Pfam" id="PF00122">
    <property type="entry name" value="E1-E2_ATPase"/>
    <property type="match status" value="1"/>
</dbReference>
<comment type="similarity">
    <text evidence="2">Belongs to the cation transport ATPase (P-type) (TC 3.A.3) family. Type IIA subfamily.</text>
</comment>
<name>A0A6L5R1C7_9MICO</name>
<evidence type="ECO:0000256" key="10">
    <source>
        <dbReference type="ARBA" id="ARBA00049360"/>
    </source>
</evidence>
<dbReference type="Pfam" id="PF00689">
    <property type="entry name" value="Cation_ATPase_C"/>
    <property type="match status" value="1"/>
</dbReference>
<dbReference type="Gene3D" id="3.40.50.1000">
    <property type="entry name" value="HAD superfamily/HAD-like"/>
    <property type="match status" value="1"/>
</dbReference>
<evidence type="ECO:0000256" key="4">
    <source>
        <dbReference type="ARBA" id="ARBA00022692"/>
    </source>
</evidence>
<dbReference type="PROSITE" id="PS00154">
    <property type="entry name" value="ATPASE_E1_E2"/>
    <property type="match status" value="1"/>
</dbReference>
<dbReference type="Gene3D" id="3.40.1110.10">
    <property type="entry name" value="Calcium-transporting ATPase, cytoplasmic domain N"/>
    <property type="match status" value="1"/>
</dbReference>
<feature type="region of interest" description="Disordered" evidence="11">
    <location>
        <begin position="867"/>
        <end position="890"/>
    </location>
</feature>
<sequence length="890" mass="92357">MDEPRVTEPAASGLSSADAAARRARDGANVLPGAKRPSVLRRLVGELTHFFALLLWGAAVLAFVAGLPELGVAIIAVIVVNAIFAIVQQARADRAADRLQEMLPARVTVRRDGRRRQVDAVDVVEGDVLLLESGDRIPADAEAVAANRLLVDTSMLTGESVAASVEPGATLFAGTFVVEGEARARVTATGARTRLAGIARMTTTATPDTPLTRGLRGVVRLTASIAIGAGLLFLVISMLVGNPLQDAFVFAIGVTVALVPEALLPTVTLSLALGSERMARRSILVRNLEAVETLGSTTFICTDKTGTLTRNEMTVVHAWTPSGELAVEGGGYGPEAVLSWVPPGAAPPVRELAVAAMRCSTGYAEEIAGGWRPHGDPMEAAFDALARRLGVDTDADRRATPPELRFPFDPQLRRMAVVLADEVIVKGAPDAVLPRCSDADGTAGAAPADVAAVVDDLTGRGLRVIAVAAAPRAGRTPTTQLEAEEGLRLLGLLALQDPPRDGIADSLRACRQAGVRVAMITGDHPATARAIADEVGLRSHDAPVLTGADLPADDQHLGAVLDHDGVVVARVSPEDKLRIARALRARGHVVAMTGDGVNDAPALHEADIGVAMGKGGTDVAREAADLVLLDDSFAGIVAGIEQGRATYVNIRRFLTYHLTDNVAELTPFVVWALSGGQFPLALGVLQIIALDLGTDTLSAVALGAEKPAKHLLEGPPVGGRLMNATVLRRAFGVLGPLEALLTMTAFVVSLVALGWRPGESFPSGPDLMAASGAAFMTVVLAQTANAFACRSSTRWPGALGWLTNRLLVVGVLVELAFSLVVLFQPTVAGILGQANPPFAGWAVALASVPILIAVDAADKHLRARHVHPHAASAASGPPTAPELGAPSSTA</sequence>
<dbReference type="SUPFAM" id="SSF81665">
    <property type="entry name" value="Calcium ATPase, transmembrane domain M"/>
    <property type="match status" value="1"/>
</dbReference>
<dbReference type="PRINTS" id="PR00119">
    <property type="entry name" value="CATATPASE"/>
</dbReference>
<dbReference type="EMBL" id="WKJD01000012">
    <property type="protein sequence ID" value="MRX43866.1"/>
    <property type="molecule type" value="Genomic_DNA"/>
</dbReference>
<evidence type="ECO:0000313" key="15">
    <source>
        <dbReference type="Proteomes" id="UP000476511"/>
    </source>
</evidence>
<dbReference type="InterPro" id="IPR018303">
    <property type="entry name" value="ATPase_P-typ_P_site"/>
</dbReference>
<reference evidence="14 15" key="1">
    <citation type="submission" date="2019-11" db="EMBL/GenBank/DDBJ databases">
        <title>Agromyces kandeliae sp. nov., isolated from mangrove soil.</title>
        <authorList>
            <person name="Wang R."/>
        </authorList>
    </citation>
    <scope>NUCLEOTIDE SEQUENCE [LARGE SCALE GENOMIC DNA]</scope>
    <source>
        <strain evidence="14 15">Q22</strain>
    </source>
</reference>
<evidence type="ECO:0000259" key="13">
    <source>
        <dbReference type="SMART" id="SM00831"/>
    </source>
</evidence>
<dbReference type="InterPro" id="IPR023299">
    <property type="entry name" value="ATPase_P-typ_cyto_dom_N"/>
</dbReference>
<dbReference type="PANTHER" id="PTHR43294:SF21">
    <property type="entry name" value="CATION TRANSPORTING ATPASE"/>
    <property type="match status" value="1"/>
</dbReference>
<keyword evidence="3" id="KW-1003">Cell membrane</keyword>
<evidence type="ECO:0000256" key="9">
    <source>
        <dbReference type="ARBA" id="ARBA00023136"/>
    </source>
</evidence>
<keyword evidence="9 12" id="KW-0472">Membrane</keyword>
<evidence type="ECO:0000256" key="6">
    <source>
        <dbReference type="ARBA" id="ARBA00022840"/>
    </source>
</evidence>
<dbReference type="SUPFAM" id="SSF81660">
    <property type="entry name" value="Metal cation-transporting ATPase, ATP-binding domain N"/>
    <property type="match status" value="1"/>
</dbReference>
<evidence type="ECO:0000256" key="11">
    <source>
        <dbReference type="SAM" id="MobiDB-lite"/>
    </source>
</evidence>
<dbReference type="SFLD" id="SFLDG00002">
    <property type="entry name" value="C1.7:_P-type_atpase_like"/>
    <property type="match status" value="1"/>
</dbReference>
<keyword evidence="7" id="KW-1278">Translocase</keyword>
<evidence type="ECO:0000256" key="8">
    <source>
        <dbReference type="ARBA" id="ARBA00022989"/>
    </source>
</evidence>
<dbReference type="InterPro" id="IPR044492">
    <property type="entry name" value="P_typ_ATPase_HD_dom"/>
</dbReference>
<dbReference type="InterPro" id="IPR023298">
    <property type="entry name" value="ATPase_P-typ_TM_dom_sf"/>
</dbReference>
<dbReference type="SUPFAM" id="SSF56784">
    <property type="entry name" value="HAD-like"/>
    <property type="match status" value="1"/>
</dbReference>
<gene>
    <name evidence="14" type="ORF">GJR97_09025</name>
</gene>
<feature type="transmembrane region" description="Helical" evidence="12">
    <location>
        <begin position="247"/>
        <end position="273"/>
    </location>
</feature>
<dbReference type="InterPro" id="IPR001757">
    <property type="entry name" value="P_typ_ATPase"/>
</dbReference>
<dbReference type="GO" id="GO:0005524">
    <property type="term" value="F:ATP binding"/>
    <property type="evidence" value="ECO:0007669"/>
    <property type="project" value="UniProtKB-KW"/>
</dbReference>
<evidence type="ECO:0000256" key="2">
    <source>
        <dbReference type="ARBA" id="ARBA00005675"/>
    </source>
</evidence>
<feature type="transmembrane region" description="Helical" evidence="12">
    <location>
        <begin position="730"/>
        <end position="755"/>
    </location>
</feature>
<dbReference type="PRINTS" id="PR00120">
    <property type="entry name" value="HATPASE"/>
</dbReference>
<dbReference type="InterPro" id="IPR004014">
    <property type="entry name" value="ATPase_P-typ_cation-transptr_N"/>
</dbReference>
<comment type="caution">
    <text evidence="14">The sequence shown here is derived from an EMBL/GenBank/DDBJ whole genome shotgun (WGS) entry which is preliminary data.</text>
</comment>
<keyword evidence="6" id="KW-0067">ATP-binding</keyword>
<dbReference type="InterPro" id="IPR059000">
    <property type="entry name" value="ATPase_P-type_domA"/>
</dbReference>
<accession>A0A6L5R1C7</accession>
<dbReference type="InterPro" id="IPR036412">
    <property type="entry name" value="HAD-like_sf"/>
</dbReference>
<dbReference type="Proteomes" id="UP000476511">
    <property type="component" value="Unassembled WGS sequence"/>
</dbReference>
<evidence type="ECO:0000256" key="3">
    <source>
        <dbReference type="ARBA" id="ARBA00022475"/>
    </source>
</evidence>
<dbReference type="InterPro" id="IPR008250">
    <property type="entry name" value="ATPase_P-typ_transduc_dom_A_sf"/>
</dbReference>
<dbReference type="NCBIfam" id="TIGR01494">
    <property type="entry name" value="ATPase_P-type"/>
    <property type="match status" value="2"/>
</dbReference>
<keyword evidence="4 12" id="KW-0812">Transmembrane</keyword>
<dbReference type="Pfam" id="PF00690">
    <property type="entry name" value="Cation_ATPase_N"/>
    <property type="match status" value="1"/>
</dbReference>
<keyword evidence="5" id="KW-0547">Nucleotide-binding</keyword>
<dbReference type="GO" id="GO:0005886">
    <property type="term" value="C:plasma membrane"/>
    <property type="evidence" value="ECO:0007669"/>
    <property type="project" value="UniProtKB-SubCell"/>
</dbReference>
<dbReference type="SUPFAM" id="SSF81653">
    <property type="entry name" value="Calcium ATPase, transduction domain A"/>
    <property type="match status" value="1"/>
</dbReference>
<evidence type="ECO:0000256" key="1">
    <source>
        <dbReference type="ARBA" id="ARBA00004651"/>
    </source>
</evidence>
<feature type="domain" description="Cation-transporting P-type ATPase N-terminal" evidence="13">
    <location>
        <begin position="4"/>
        <end position="67"/>
    </location>
</feature>
<evidence type="ECO:0000256" key="12">
    <source>
        <dbReference type="SAM" id="Phobius"/>
    </source>
</evidence>
<dbReference type="Gene3D" id="2.70.150.10">
    <property type="entry name" value="Calcium-transporting ATPase, cytoplasmic transduction domain A"/>
    <property type="match status" value="1"/>
</dbReference>
<protein>
    <submittedName>
        <fullName evidence="14">HAD-IC family P-type ATPase</fullName>
    </submittedName>
</protein>
<dbReference type="SMART" id="SM00831">
    <property type="entry name" value="Cation_ATPase_N"/>
    <property type="match status" value="1"/>
</dbReference>
<organism evidence="14 15">
    <name type="scientific">Agromyces kandeliae</name>
    <dbReference type="NCBI Taxonomy" id="2666141"/>
    <lineage>
        <taxon>Bacteria</taxon>
        <taxon>Bacillati</taxon>
        <taxon>Actinomycetota</taxon>
        <taxon>Actinomycetes</taxon>
        <taxon>Micrococcales</taxon>
        <taxon>Microbacteriaceae</taxon>
        <taxon>Agromyces</taxon>
    </lineage>
</organism>
<evidence type="ECO:0000313" key="14">
    <source>
        <dbReference type="EMBL" id="MRX43866.1"/>
    </source>
</evidence>
<feature type="transmembrane region" description="Helical" evidence="12">
    <location>
        <begin position="43"/>
        <end position="64"/>
    </location>
</feature>
<dbReference type="InterPro" id="IPR023214">
    <property type="entry name" value="HAD_sf"/>
</dbReference>